<keyword evidence="2" id="KW-0812">Transmembrane</keyword>
<dbReference type="KEGG" id="sfy:GFH48_20265"/>
<dbReference type="InterPro" id="IPR043857">
    <property type="entry name" value="DUF5819"/>
</dbReference>
<dbReference type="Pfam" id="PF19136">
    <property type="entry name" value="DUF5819"/>
    <property type="match status" value="1"/>
</dbReference>
<proteinExistence type="predicted"/>
<evidence type="ECO:0008006" key="5">
    <source>
        <dbReference type="Google" id="ProtNLM"/>
    </source>
</evidence>
<evidence type="ECO:0000256" key="2">
    <source>
        <dbReference type="SAM" id="Phobius"/>
    </source>
</evidence>
<evidence type="ECO:0000256" key="1">
    <source>
        <dbReference type="SAM" id="MobiDB-lite"/>
    </source>
</evidence>
<feature type="compositionally biased region" description="Pro residues" evidence="1">
    <location>
        <begin position="147"/>
        <end position="164"/>
    </location>
</feature>
<reference evidence="3 4" key="1">
    <citation type="submission" date="2019-10" db="EMBL/GenBank/DDBJ databases">
        <title>A novel species.</title>
        <authorList>
            <person name="Gao J."/>
        </authorList>
    </citation>
    <scope>NUCLEOTIDE SEQUENCE [LARGE SCALE GENOMIC DNA]</scope>
    <source>
        <strain evidence="3 4">QMT-28</strain>
    </source>
</reference>
<evidence type="ECO:0000313" key="3">
    <source>
        <dbReference type="EMBL" id="QFZ75293.1"/>
    </source>
</evidence>
<gene>
    <name evidence="3" type="ORF">GFH48_20265</name>
</gene>
<name>A0A5Q0LE31_9ACTN</name>
<dbReference type="EMBL" id="CP045643">
    <property type="protein sequence ID" value="QFZ75293.1"/>
    <property type="molecule type" value="Genomic_DNA"/>
</dbReference>
<feature type="transmembrane region" description="Helical" evidence="2">
    <location>
        <begin position="180"/>
        <end position="204"/>
    </location>
</feature>
<keyword evidence="2" id="KW-1133">Transmembrane helix</keyword>
<protein>
    <recommendedName>
        <fullName evidence="5">Collagen-like protein</fullName>
    </recommendedName>
</protein>
<feature type="compositionally biased region" description="Basic and acidic residues" evidence="1">
    <location>
        <begin position="94"/>
        <end position="110"/>
    </location>
</feature>
<accession>A0A5Q0LE31</accession>
<evidence type="ECO:0000313" key="4">
    <source>
        <dbReference type="Proteomes" id="UP000326179"/>
    </source>
</evidence>
<dbReference type="AlphaFoldDB" id="A0A5Q0LE31"/>
<feature type="compositionally biased region" description="Low complexity" evidence="1">
    <location>
        <begin position="37"/>
        <end position="49"/>
    </location>
</feature>
<sequence>MDAYDEGSNARHGPDGPGGPLSEGPVATGGVSGEESPAAAAATAAAPDPAGHEAAVHEPAPGRPAAETPHDRTPHADAAHDGTPHIDAFSPETPHAETPHAETPHAETPHEGSAQGGASHDGAPHDGTPHGRTPADAAHDGTAVARPLPPSEPPPANPASGPAPAPALTGIGALSLRHQIAAAFALAVVAVVACVHLGMVFLHVAPSNTVTKQHGKAIDEWIYPEFEQNWKLFAPNPLQQNIDVQVRARVRTTDGGATETGWYDLSALDGAAIDGNPLPSHTQQNELRRAWDFYVGTHDNDNRPVGLRGGLSEDYLRRVVLLRLEREGAGDRGAVVERVQVRSRTTNVRPPEWSDEQVSDKPVVRELPWWPVPEEDLTDARTTEASAR</sequence>
<organism evidence="3 4">
    <name type="scientific">Streptomyces fagopyri</name>
    <dbReference type="NCBI Taxonomy" id="2662397"/>
    <lineage>
        <taxon>Bacteria</taxon>
        <taxon>Bacillati</taxon>
        <taxon>Actinomycetota</taxon>
        <taxon>Actinomycetes</taxon>
        <taxon>Kitasatosporales</taxon>
        <taxon>Streptomycetaceae</taxon>
        <taxon>Streptomyces</taxon>
    </lineage>
</organism>
<keyword evidence="4" id="KW-1185">Reference proteome</keyword>
<feature type="compositionally biased region" description="Basic and acidic residues" evidence="1">
    <location>
        <begin position="68"/>
        <end position="84"/>
    </location>
</feature>
<keyword evidence="2" id="KW-0472">Membrane</keyword>
<feature type="region of interest" description="Disordered" evidence="1">
    <location>
        <begin position="1"/>
        <end position="164"/>
    </location>
</feature>
<dbReference type="Proteomes" id="UP000326179">
    <property type="component" value="Chromosome"/>
</dbReference>